<gene>
    <name evidence="5" type="ORF">ACFSFY_14690</name>
</gene>
<evidence type="ECO:0000256" key="2">
    <source>
        <dbReference type="ARBA" id="ARBA00023125"/>
    </source>
</evidence>
<dbReference type="SUPFAM" id="SSF51306">
    <property type="entry name" value="LexA/Signal peptidase"/>
    <property type="match status" value="1"/>
</dbReference>
<keyword evidence="2" id="KW-0238">DNA-binding</keyword>
<dbReference type="CDD" id="cd00093">
    <property type="entry name" value="HTH_XRE"/>
    <property type="match status" value="1"/>
</dbReference>
<evidence type="ECO:0000313" key="6">
    <source>
        <dbReference type="Proteomes" id="UP001597218"/>
    </source>
</evidence>
<dbReference type="Proteomes" id="UP001597218">
    <property type="component" value="Unassembled WGS sequence"/>
</dbReference>
<dbReference type="InterPro" id="IPR015927">
    <property type="entry name" value="Peptidase_S24_S26A/B/C"/>
</dbReference>
<dbReference type="RefSeq" id="WP_381539297.1">
    <property type="nucleotide sequence ID" value="NZ_JBHUGI010000034.1"/>
</dbReference>
<dbReference type="CDD" id="cd06529">
    <property type="entry name" value="S24_LexA-like"/>
    <property type="match status" value="1"/>
</dbReference>
<dbReference type="InterPro" id="IPR001387">
    <property type="entry name" value="Cro/C1-type_HTH"/>
</dbReference>
<keyword evidence="6" id="KW-1185">Reference proteome</keyword>
<dbReference type="Pfam" id="PF01381">
    <property type="entry name" value="HTH_3"/>
    <property type="match status" value="1"/>
</dbReference>
<dbReference type="SUPFAM" id="SSF47413">
    <property type="entry name" value="lambda repressor-like DNA-binding domains"/>
    <property type="match status" value="1"/>
</dbReference>
<keyword evidence="3" id="KW-0804">Transcription</keyword>
<name>A0ABW4SIA8_9BACL</name>
<dbReference type="SMART" id="SM00530">
    <property type="entry name" value="HTH_XRE"/>
    <property type="match status" value="1"/>
</dbReference>
<dbReference type="InterPro" id="IPR036286">
    <property type="entry name" value="LexA/Signal_pep-like_sf"/>
</dbReference>
<dbReference type="InterPro" id="IPR010982">
    <property type="entry name" value="Lambda_DNA-bd_dom_sf"/>
</dbReference>
<comment type="caution">
    <text evidence="5">The sequence shown here is derived from an EMBL/GenBank/DDBJ whole genome shotgun (WGS) entry which is preliminary data.</text>
</comment>
<evidence type="ECO:0000259" key="4">
    <source>
        <dbReference type="PROSITE" id="PS50943"/>
    </source>
</evidence>
<dbReference type="Gene3D" id="2.10.109.10">
    <property type="entry name" value="Umud Fragment, subunit A"/>
    <property type="match status" value="1"/>
</dbReference>
<organism evidence="5 6">
    <name type="scientific">Sporosarcina siberiensis</name>
    <dbReference type="NCBI Taxonomy" id="1365606"/>
    <lineage>
        <taxon>Bacteria</taxon>
        <taxon>Bacillati</taxon>
        <taxon>Bacillota</taxon>
        <taxon>Bacilli</taxon>
        <taxon>Bacillales</taxon>
        <taxon>Caryophanaceae</taxon>
        <taxon>Sporosarcina</taxon>
    </lineage>
</organism>
<dbReference type="PANTHER" id="PTHR40661:SF1">
    <property type="entry name" value="HTH CRO_C1-TYPE DOMAIN-CONTAINING PROTEIN"/>
    <property type="match status" value="1"/>
</dbReference>
<accession>A0ABW4SIA8</accession>
<evidence type="ECO:0000256" key="1">
    <source>
        <dbReference type="ARBA" id="ARBA00023015"/>
    </source>
</evidence>
<sequence length="217" mass="24497">MVNVVKDLFSKRLRRLREESGLTMVELAGILGMSQATISEWEKGNKFPRAAALQGLANHFDVPMEYFFKEKVFLVTEMVNIPLHPTILQSAVSNNDDVLDEDVKQIKLPTSLLGSYADEENLDAFLVPGDSMNHLFPEDSTIVVKEIGQADLVDEDIVIYIFDGKYAIGRFRRNDAGKVFLFKPESTNALLYDIVVPFEKIQNVKIVAKVIWYGVLI</sequence>
<keyword evidence="1" id="KW-0805">Transcription regulation</keyword>
<dbReference type="EMBL" id="JBHUGI010000034">
    <property type="protein sequence ID" value="MFD1929287.1"/>
    <property type="molecule type" value="Genomic_DNA"/>
</dbReference>
<dbReference type="PANTHER" id="PTHR40661">
    <property type="match status" value="1"/>
</dbReference>
<dbReference type="InterPro" id="IPR039418">
    <property type="entry name" value="LexA-like"/>
</dbReference>
<evidence type="ECO:0000313" key="5">
    <source>
        <dbReference type="EMBL" id="MFD1929287.1"/>
    </source>
</evidence>
<protein>
    <submittedName>
        <fullName evidence="5">XRE family transcriptional regulator</fullName>
    </submittedName>
</protein>
<reference evidence="6" key="1">
    <citation type="journal article" date="2019" name="Int. J. Syst. Evol. Microbiol.">
        <title>The Global Catalogue of Microorganisms (GCM) 10K type strain sequencing project: providing services to taxonomists for standard genome sequencing and annotation.</title>
        <authorList>
            <consortium name="The Broad Institute Genomics Platform"/>
            <consortium name="The Broad Institute Genome Sequencing Center for Infectious Disease"/>
            <person name="Wu L."/>
            <person name="Ma J."/>
        </authorList>
    </citation>
    <scope>NUCLEOTIDE SEQUENCE [LARGE SCALE GENOMIC DNA]</scope>
    <source>
        <strain evidence="6">CGMCC 4.7177</strain>
    </source>
</reference>
<proteinExistence type="predicted"/>
<dbReference type="Gene3D" id="1.10.260.40">
    <property type="entry name" value="lambda repressor-like DNA-binding domains"/>
    <property type="match status" value="1"/>
</dbReference>
<dbReference type="PROSITE" id="PS50943">
    <property type="entry name" value="HTH_CROC1"/>
    <property type="match status" value="1"/>
</dbReference>
<dbReference type="Pfam" id="PF00717">
    <property type="entry name" value="Peptidase_S24"/>
    <property type="match status" value="1"/>
</dbReference>
<evidence type="ECO:0000256" key="3">
    <source>
        <dbReference type="ARBA" id="ARBA00023163"/>
    </source>
</evidence>
<feature type="domain" description="HTH cro/C1-type" evidence="4">
    <location>
        <begin position="13"/>
        <end position="67"/>
    </location>
</feature>